<evidence type="ECO:0000313" key="1">
    <source>
        <dbReference type="EMBL" id="GAA2328706.1"/>
    </source>
</evidence>
<comment type="caution">
    <text evidence="1">The sequence shown here is derived from an EMBL/GenBank/DDBJ whole genome shotgun (WGS) entry which is preliminary data.</text>
</comment>
<organism evidence="1 2">
    <name type="scientific">Glycomyces rutgersensis</name>
    <dbReference type="NCBI Taxonomy" id="58115"/>
    <lineage>
        <taxon>Bacteria</taxon>
        <taxon>Bacillati</taxon>
        <taxon>Actinomycetota</taxon>
        <taxon>Actinomycetes</taxon>
        <taxon>Glycomycetales</taxon>
        <taxon>Glycomycetaceae</taxon>
        <taxon>Glycomyces</taxon>
    </lineage>
</organism>
<name>A0ABN3FF57_9ACTN</name>
<sequence length="206" mass="21971">MWAKLLIGLVAVTSAALLLFAAIEFIWIHNRLNDFFTAGESDDATTGPPPDVAADFSKQTCEDFDLTTFDAFAGGSGELASSSAYPDEDTKALYCHFETPAGQKLDIGIAAGSDEGYAADALVPRRERFEEDPAWTVADLSMGSMTGFSSVYPGDAWETYGAEVGYERVMISVSVVYAPGAGRRETAAAIADAAASRALDRFMDYA</sequence>
<dbReference type="EMBL" id="BAAASX010000002">
    <property type="protein sequence ID" value="GAA2328706.1"/>
    <property type="molecule type" value="Genomic_DNA"/>
</dbReference>
<protein>
    <recommendedName>
        <fullName evidence="3">DUF3558 domain-containing protein</fullName>
    </recommendedName>
</protein>
<reference evidence="1 2" key="1">
    <citation type="journal article" date="2019" name="Int. J. Syst. Evol. Microbiol.">
        <title>The Global Catalogue of Microorganisms (GCM) 10K type strain sequencing project: providing services to taxonomists for standard genome sequencing and annotation.</title>
        <authorList>
            <consortium name="The Broad Institute Genomics Platform"/>
            <consortium name="The Broad Institute Genome Sequencing Center for Infectious Disease"/>
            <person name="Wu L."/>
            <person name="Ma J."/>
        </authorList>
    </citation>
    <scope>NUCLEOTIDE SEQUENCE [LARGE SCALE GENOMIC DNA]</scope>
    <source>
        <strain evidence="1 2">JCM 6238</strain>
    </source>
</reference>
<evidence type="ECO:0008006" key="3">
    <source>
        <dbReference type="Google" id="ProtNLM"/>
    </source>
</evidence>
<proteinExistence type="predicted"/>
<evidence type="ECO:0000313" key="2">
    <source>
        <dbReference type="Proteomes" id="UP001501584"/>
    </source>
</evidence>
<dbReference type="Proteomes" id="UP001501584">
    <property type="component" value="Unassembled WGS sequence"/>
</dbReference>
<accession>A0ABN3FF57</accession>
<keyword evidence="2" id="KW-1185">Reference proteome</keyword>
<gene>
    <name evidence="1" type="ORF">GCM10010403_20080</name>
</gene>